<feature type="region of interest" description="Disordered" evidence="1">
    <location>
        <begin position="134"/>
        <end position="155"/>
    </location>
</feature>
<protein>
    <submittedName>
        <fullName evidence="2">Uncharacterized protein</fullName>
    </submittedName>
</protein>
<organism evidence="2 3">
    <name type="scientific">Aquatica leii</name>
    <dbReference type="NCBI Taxonomy" id="1421715"/>
    <lineage>
        <taxon>Eukaryota</taxon>
        <taxon>Metazoa</taxon>
        <taxon>Ecdysozoa</taxon>
        <taxon>Arthropoda</taxon>
        <taxon>Hexapoda</taxon>
        <taxon>Insecta</taxon>
        <taxon>Pterygota</taxon>
        <taxon>Neoptera</taxon>
        <taxon>Endopterygota</taxon>
        <taxon>Coleoptera</taxon>
        <taxon>Polyphaga</taxon>
        <taxon>Elateriformia</taxon>
        <taxon>Elateroidea</taxon>
        <taxon>Lampyridae</taxon>
        <taxon>Luciolinae</taxon>
        <taxon>Aquatica</taxon>
    </lineage>
</organism>
<dbReference type="Proteomes" id="UP001353858">
    <property type="component" value="Unassembled WGS sequence"/>
</dbReference>
<feature type="compositionally biased region" description="Basic and acidic residues" evidence="1">
    <location>
        <begin position="146"/>
        <end position="155"/>
    </location>
</feature>
<feature type="compositionally biased region" description="Polar residues" evidence="1">
    <location>
        <begin position="15"/>
        <end position="25"/>
    </location>
</feature>
<dbReference type="EMBL" id="JARPUR010000005">
    <property type="protein sequence ID" value="KAK4876385.1"/>
    <property type="molecule type" value="Genomic_DNA"/>
</dbReference>
<evidence type="ECO:0000313" key="3">
    <source>
        <dbReference type="Proteomes" id="UP001353858"/>
    </source>
</evidence>
<evidence type="ECO:0000256" key="1">
    <source>
        <dbReference type="SAM" id="MobiDB-lite"/>
    </source>
</evidence>
<gene>
    <name evidence="2" type="ORF">RN001_012807</name>
</gene>
<dbReference type="AlphaFoldDB" id="A0AAN7NYW8"/>
<proteinExistence type="predicted"/>
<name>A0AAN7NYW8_9COLE</name>
<feature type="region of interest" description="Disordered" evidence="1">
    <location>
        <begin position="1"/>
        <end position="25"/>
    </location>
</feature>
<comment type="caution">
    <text evidence="2">The sequence shown here is derived from an EMBL/GenBank/DDBJ whole genome shotgun (WGS) entry which is preliminary data.</text>
</comment>
<keyword evidence="3" id="KW-1185">Reference proteome</keyword>
<reference evidence="3" key="1">
    <citation type="submission" date="2023-01" db="EMBL/GenBank/DDBJ databases">
        <title>Key to firefly adult light organ development and bioluminescence: homeobox transcription factors regulate luciferase expression and transportation to peroxisome.</title>
        <authorList>
            <person name="Fu X."/>
        </authorList>
    </citation>
    <scope>NUCLEOTIDE SEQUENCE [LARGE SCALE GENOMIC DNA]</scope>
</reference>
<accession>A0AAN7NYW8</accession>
<sequence>MAYVTDRPLNENEQENATTSVDKENGTISCTSNDSQFCQINLPSTSTSDCSEQVLTPEHIMPYPKTSPRKFKQCRKREKNRILTDTREKEEIEELHNNKKSKQELQKIEQFKKRSIYILVILFSITITEKKDTFTEDSDNSSESMPDLRDSSGDEHLNFDQEDGFDFDINNITVGDFVLCKFLGKKLRC</sequence>
<evidence type="ECO:0000313" key="2">
    <source>
        <dbReference type="EMBL" id="KAK4876385.1"/>
    </source>
</evidence>